<dbReference type="SUPFAM" id="SSF51445">
    <property type="entry name" value="(Trans)glycosidases"/>
    <property type="match status" value="1"/>
</dbReference>
<dbReference type="InterPro" id="IPR013780">
    <property type="entry name" value="Glyco_hydro_b"/>
</dbReference>
<evidence type="ECO:0000256" key="3">
    <source>
        <dbReference type="ARBA" id="ARBA00012662"/>
    </source>
</evidence>
<dbReference type="GO" id="GO:0016139">
    <property type="term" value="P:glycoside catabolic process"/>
    <property type="evidence" value="ECO:0007669"/>
    <property type="project" value="TreeGrafter"/>
</dbReference>
<reference evidence="8" key="1">
    <citation type="submission" date="2022-09" db="EMBL/GenBank/DDBJ databases">
        <title>Enrichment on poylsaccharides allowed isolation of novel metabolic and taxonomic groups of Haloarchaea.</title>
        <authorList>
            <person name="Sorokin D.Y."/>
            <person name="Elcheninov A.G."/>
            <person name="Khizhniak T.V."/>
            <person name="Kolganova T.V."/>
            <person name="Kublanov I.V."/>
        </authorList>
    </citation>
    <scope>NUCLEOTIDE SEQUENCE</scope>
    <source>
        <strain evidence="8">AArc-xg1-1</strain>
    </source>
</reference>
<evidence type="ECO:0000256" key="4">
    <source>
        <dbReference type="ARBA" id="ARBA00022729"/>
    </source>
</evidence>
<evidence type="ECO:0000313" key="8">
    <source>
        <dbReference type="EMBL" id="MCU4744026.1"/>
    </source>
</evidence>
<keyword evidence="5" id="KW-0378">Hydrolase</keyword>
<evidence type="ECO:0000256" key="1">
    <source>
        <dbReference type="ARBA" id="ARBA00004071"/>
    </source>
</evidence>
<dbReference type="Proteomes" id="UP001321018">
    <property type="component" value="Unassembled WGS sequence"/>
</dbReference>
<sequence>MTYDQTWNSVGRHHIPEWFHDETFGVYFHWGPYSVPAYGNEWYPREMYREGTDVHEHHVETYGDPAEYGYHEFIPDFHGDNFDADEWATLCAEAGADYVGITAIHHDGFALWDSDLTAWNAVEMGPKRDIVGELAEAVRDRDMKFLAAFHHAANWWYYPRDEAYHTMDPDYAGLYGPPHEEGDEPPESYVERWRDLTVEVIDDYRPDLLWFDFGWGSDPFLAHDEYRRDVVAHYYNCAEEWGKEVDICHKEQLPPGVGIVDHERMRAEDVTLQPWLTDTSIDRASWGYIENSDFKSVETMVTGFVDRVSKNGNTLLNVGPKPDGTIPEGALERLRAFGDWLETNREAMSGTRPGWTFGEGPTDVTSGEFEEATSVAFTGEDVRFLRGTDEVYVVLLDWPDDGLVEVETSPRQLLSVSGHRQSRDTDASIVGAPDVDVALDVAETENGGWWPPEYDDAQTSVLQLELPADPPNGLDHAYVIRLEGSQE</sequence>
<dbReference type="InterPro" id="IPR016286">
    <property type="entry name" value="FUC_metazoa-typ"/>
</dbReference>
<evidence type="ECO:0000256" key="6">
    <source>
        <dbReference type="ARBA" id="ARBA00023295"/>
    </source>
</evidence>
<dbReference type="Gene3D" id="3.20.20.80">
    <property type="entry name" value="Glycosidases"/>
    <property type="match status" value="1"/>
</dbReference>
<evidence type="ECO:0000256" key="5">
    <source>
        <dbReference type="ARBA" id="ARBA00022801"/>
    </source>
</evidence>
<dbReference type="EMBL" id="JAOPKA010000020">
    <property type="protein sequence ID" value="MCU4744026.1"/>
    <property type="molecule type" value="Genomic_DNA"/>
</dbReference>
<dbReference type="RefSeq" id="WP_338005835.1">
    <property type="nucleotide sequence ID" value="NZ_JAOPKA010000020.1"/>
</dbReference>
<organism evidence="8 9">
    <name type="scientific">Natronoglomus mannanivorans</name>
    <dbReference type="NCBI Taxonomy" id="2979990"/>
    <lineage>
        <taxon>Archaea</taxon>
        <taxon>Methanobacteriati</taxon>
        <taxon>Methanobacteriota</taxon>
        <taxon>Stenosarchaea group</taxon>
        <taxon>Halobacteria</taxon>
        <taxon>Halobacteriales</taxon>
        <taxon>Natrialbaceae</taxon>
        <taxon>Natronoglomus</taxon>
    </lineage>
</organism>
<dbReference type="PANTHER" id="PTHR10030">
    <property type="entry name" value="ALPHA-L-FUCOSIDASE"/>
    <property type="match status" value="1"/>
</dbReference>
<dbReference type="GO" id="GO:0004560">
    <property type="term" value="F:alpha-L-fucosidase activity"/>
    <property type="evidence" value="ECO:0007669"/>
    <property type="project" value="InterPro"/>
</dbReference>
<dbReference type="AlphaFoldDB" id="A0AAP2Z2H5"/>
<dbReference type="GO" id="GO:0006004">
    <property type="term" value="P:fucose metabolic process"/>
    <property type="evidence" value="ECO:0007669"/>
    <property type="project" value="InterPro"/>
</dbReference>
<evidence type="ECO:0000313" key="9">
    <source>
        <dbReference type="Proteomes" id="UP001321018"/>
    </source>
</evidence>
<evidence type="ECO:0000256" key="2">
    <source>
        <dbReference type="ARBA" id="ARBA00007951"/>
    </source>
</evidence>
<keyword evidence="6" id="KW-0326">Glycosidase</keyword>
<dbReference type="PIRSF" id="PIRSF001092">
    <property type="entry name" value="Alpha-L-fucosidase"/>
    <property type="match status" value="1"/>
</dbReference>
<dbReference type="InterPro" id="IPR017853">
    <property type="entry name" value="GH"/>
</dbReference>
<dbReference type="InterPro" id="IPR057739">
    <property type="entry name" value="Glyco_hydro_29_N"/>
</dbReference>
<dbReference type="PRINTS" id="PR00741">
    <property type="entry name" value="GLHYDRLASE29"/>
</dbReference>
<feature type="domain" description="Glycoside hydrolase family 29 N-terminal" evidence="7">
    <location>
        <begin position="2"/>
        <end position="346"/>
    </location>
</feature>
<keyword evidence="4" id="KW-0732">Signal</keyword>
<dbReference type="Gene3D" id="2.60.40.1180">
    <property type="entry name" value="Golgi alpha-mannosidase II"/>
    <property type="match status" value="1"/>
</dbReference>
<dbReference type="InterPro" id="IPR000933">
    <property type="entry name" value="Glyco_hydro_29"/>
</dbReference>
<dbReference type="PANTHER" id="PTHR10030:SF37">
    <property type="entry name" value="ALPHA-L-FUCOSIDASE-RELATED"/>
    <property type="match status" value="1"/>
</dbReference>
<dbReference type="GO" id="GO:0005764">
    <property type="term" value="C:lysosome"/>
    <property type="evidence" value="ECO:0007669"/>
    <property type="project" value="TreeGrafter"/>
</dbReference>
<comment type="function">
    <text evidence="1">Alpha-L-fucosidase is responsible for hydrolyzing the alpha-1,6-linked fucose joined to the reducing-end N-acetylglucosamine of the carbohydrate moieties of glycoproteins.</text>
</comment>
<comment type="caution">
    <text evidence="8">The sequence shown here is derived from an EMBL/GenBank/DDBJ whole genome shotgun (WGS) entry which is preliminary data.</text>
</comment>
<comment type="similarity">
    <text evidence="2">Belongs to the glycosyl hydrolase 29 family.</text>
</comment>
<protein>
    <recommendedName>
        <fullName evidence="3">alpha-L-fucosidase</fullName>
        <ecNumber evidence="3">3.2.1.51</ecNumber>
    </recommendedName>
</protein>
<name>A0AAP2Z2H5_9EURY</name>
<proteinExistence type="inferred from homology"/>
<dbReference type="EC" id="3.2.1.51" evidence="3"/>
<gene>
    <name evidence="8" type="ORF">OB960_21835</name>
</gene>
<dbReference type="SMART" id="SM00812">
    <property type="entry name" value="Alpha_L_fucos"/>
    <property type="match status" value="1"/>
</dbReference>
<evidence type="ECO:0000259" key="7">
    <source>
        <dbReference type="Pfam" id="PF01120"/>
    </source>
</evidence>
<accession>A0AAP2Z2H5</accession>
<dbReference type="Pfam" id="PF01120">
    <property type="entry name" value="Alpha_L_fucos"/>
    <property type="match status" value="1"/>
</dbReference>